<accession>A0A917ZDL6</accession>
<dbReference type="Gene3D" id="1.10.150.480">
    <property type="match status" value="1"/>
</dbReference>
<keyword evidence="6" id="KW-1185">Reference proteome</keyword>
<feature type="compositionally biased region" description="Low complexity" evidence="1">
    <location>
        <begin position="428"/>
        <end position="440"/>
    </location>
</feature>
<dbReference type="InterPro" id="IPR023849">
    <property type="entry name" value="TQXA_dom"/>
</dbReference>
<feature type="transmembrane region" description="Helical" evidence="2">
    <location>
        <begin position="447"/>
        <end position="466"/>
    </location>
</feature>
<comment type="caution">
    <text evidence="5">The sequence shown here is derived from an EMBL/GenBank/DDBJ whole genome shotgun (WGS) entry which is preliminary data.</text>
</comment>
<name>A0A917ZDL6_9ACTN</name>
<evidence type="ECO:0000256" key="2">
    <source>
        <dbReference type="SAM" id="Phobius"/>
    </source>
</evidence>
<evidence type="ECO:0000259" key="4">
    <source>
        <dbReference type="Pfam" id="PF08341"/>
    </source>
</evidence>
<dbReference type="InterPro" id="IPR013552">
    <property type="entry name" value="Thioester_dom"/>
</dbReference>
<feature type="compositionally biased region" description="Gly residues" evidence="1">
    <location>
        <begin position="418"/>
        <end position="427"/>
    </location>
</feature>
<protein>
    <submittedName>
        <fullName evidence="5">TQXA domain-containing protein</fullName>
    </submittedName>
</protein>
<dbReference type="Pfam" id="PF08341">
    <property type="entry name" value="TED"/>
    <property type="match status" value="1"/>
</dbReference>
<gene>
    <name evidence="5" type="ORF">GCM10012280_04420</name>
</gene>
<feature type="domain" description="Thioester" evidence="4">
    <location>
        <begin position="84"/>
        <end position="186"/>
    </location>
</feature>
<feature type="compositionally biased region" description="Polar residues" evidence="1">
    <location>
        <begin position="399"/>
        <end position="414"/>
    </location>
</feature>
<dbReference type="EMBL" id="BMMS01000001">
    <property type="protein sequence ID" value="GGO81055.1"/>
    <property type="molecule type" value="Genomic_DNA"/>
</dbReference>
<feature type="chain" id="PRO_5039235199" evidence="3">
    <location>
        <begin position="29"/>
        <end position="476"/>
    </location>
</feature>
<evidence type="ECO:0000256" key="3">
    <source>
        <dbReference type="SAM" id="SignalP"/>
    </source>
</evidence>
<dbReference type="NCBIfam" id="TIGR03934">
    <property type="entry name" value="TQXA_dom"/>
    <property type="match status" value="1"/>
</dbReference>
<dbReference type="Proteomes" id="UP000641932">
    <property type="component" value="Unassembled WGS sequence"/>
</dbReference>
<keyword evidence="2" id="KW-0472">Membrane</keyword>
<evidence type="ECO:0000313" key="5">
    <source>
        <dbReference type="EMBL" id="GGO81055.1"/>
    </source>
</evidence>
<feature type="signal peptide" evidence="3">
    <location>
        <begin position="1"/>
        <end position="28"/>
    </location>
</feature>
<keyword evidence="2" id="KW-1133">Transmembrane helix</keyword>
<keyword evidence="2" id="KW-0812">Transmembrane</keyword>
<keyword evidence="3" id="KW-0732">Signal</keyword>
<dbReference type="NCBIfam" id="NF041528">
    <property type="entry name" value="strep_LAETG"/>
    <property type="match status" value="1"/>
</dbReference>
<feature type="region of interest" description="Disordered" evidence="1">
    <location>
        <begin position="399"/>
        <end position="440"/>
    </location>
</feature>
<reference evidence="5" key="1">
    <citation type="journal article" date="2014" name="Int. J. Syst. Evol. Microbiol.">
        <title>Complete genome sequence of Corynebacterium casei LMG S-19264T (=DSM 44701T), isolated from a smear-ripened cheese.</title>
        <authorList>
            <consortium name="US DOE Joint Genome Institute (JGI-PGF)"/>
            <person name="Walter F."/>
            <person name="Albersmeier A."/>
            <person name="Kalinowski J."/>
            <person name="Ruckert C."/>
        </authorList>
    </citation>
    <scope>NUCLEOTIDE SEQUENCE</scope>
    <source>
        <strain evidence="5">CGMCC 4.7201</strain>
    </source>
</reference>
<proteinExistence type="predicted"/>
<organism evidence="5 6">
    <name type="scientific">Wenjunlia tyrosinilytica</name>
    <dbReference type="NCBI Taxonomy" id="1544741"/>
    <lineage>
        <taxon>Bacteria</taxon>
        <taxon>Bacillati</taxon>
        <taxon>Actinomycetota</taxon>
        <taxon>Actinomycetes</taxon>
        <taxon>Kitasatosporales</taxon>
        <taxon>Streptomycetaceae</taxon>
        <taxon>Wenjunlia</taxon>
    </lineage>
</organism>
<dbReference type="RefSeq" id="WP_189129698.1">
    <property type="nucleotide sequence ID" value="NZ_BMMS01000001.1"/>
</dbReference>
<reference evidence="5" key="2">
    <citation type="submission" date="2020-09" db="EMBL/GenBank/DDBJ databases">
        <authorList>
            <person name="Sun Q."/>
            <person name="Zhou Y."/>
        </authorList>
    </citation>
    <scope>NUCLEOTIDE SEQUENCE</scope>
    <source>
        <strain evidence="5">CGMCC 4.7201</strain>
    </source>
</reference>
<dbReference type="AlphaFoldDB" id="A0A917ZDL6"/>
<evidence type="ECO:0000313" key="6">
    <source>
        <dbReference type="Proteomes" id="UP000641932"/>
    </source>
</evidence>
<dbReference type="NCBIfam" id="TIGR01167">
    <property type="entry name" value="LPXTG_anchor"/>
    <property type="match status" value="1"/>
</dbReference>
<evidence type="ECO:0000256" key="1">
    <source>
        <dbReference type="SAM" id="MobiDB-lite"/>
    </source>
</evidence>
<sequence>MFRVPRRWASRFSAALAAAGLAAAGVMAGTTPASAQGQDVGGATAVLGGLTTAGPAVIHSSRGDQDVSAGLFDLEVDGGGSLQTYCVDILHPTQRQARYQETSWDQSTLSSNKDAGRINWILQHSYPQVDDLARLAGETGEKAALTKEQAAAGTQVAIWRFSDHVKVNAKDPKAEKLADWLTKSAKSVKEPAPSLRLSPAAVSGKAGERLGPVTVRTSAGAATVAVDPAFAAKGVRAVDGSGKAVVTAANGGKLYFDIPEDAEAGTSSLTVRASTTVPVGRVFTGTGVNEGSQTQILAGSSASTVEARATATWAGEDAKGPIPAITTQNNCAKGGVDISVTNKGDEDFVFQLAGGEHTIKAGTARTVFWPVGEDKAYEIKIALPDGTDKVFKGVLNCRTDSSTGGSPQPSSHPTPASVGGGSTGGSTSGSTTGGDLAATGSSSATPVIAGVAVGLLVVGGAAVFLLRKRKSPGSGE</sequence>